<dbReference type="PANTHER" id="PTHR13034:SF2">
    <property type="entry name" value="DYNACTIN SUBUNIT 4"/>
    <property type="match status" value="1"/>
</dbReference>
<name>A0A0F4GTA3_9PEZI</name>
<feature type="compositionally biased region" description="Polar residues" evidence="14">
    <location>
        <begin position="81"/>
        <end position="97"/>
    </location>
</feature>
<feature type="region of interest" description="Disordered" evidence="14">
    <location>
        <begin position="81"/>
        <end position="112"/>
    </location>
</feature>
<evidence type="ECO:0000256" key="5">
    <source>
        <dbReference type="ARBA" id="ARBA00022499"/>
    </source>
</evidence>
<dbReference type="PANTHER" id="PTHR13034">
    <property type="entry name" value="DYNACTIN P62 SUBUNIT"/>
    <property type="match status" value="1"/>
</dbReference>
<keyword evidence="8" id="KW-0007">Acetylation</keyword>
<keyword evidence="5" id="KW-1017">Isopeptide bond</keyword>
<evidence type="ECO:0000256" key="3">
    <source>
        <dbReference type="ARBA" id="ARBA00004657"/>
    </source>
</evidence>
<evidence type="ECO:0000256" key="12">
    <source>
        <dbReference type="ARBA" id="ARBA00034864"/>
    </source>
</evidence>
<dbReference type="GO" id="GO:0005869">
    <property type="term" value="C:dynactin complex"/>
    <property type="evidence" value="ECO:0007669"/>
    <property type="project" value="InterPro"/>
</dbReference>
<organism evidence="15 16">
    <name type="scientific">Zymoseptoria brevis</name>
    <dbReference type="NCBI Taxonomy" id="1047168"/>
    <lineage>
        <taxon>Eukaryota</taxon>
        <taxon>Fungi</taxon>
        <taxon>Dikarya</taxon>
        <taxon>Ascomycota</taxon>
        <taxon>Pezizomycotina</taxon>
        <taxon>Dothideomycetes</taxon>
        <taxon>Dothideomycetidae</taxon>
        <taxon>Mycosphaerellales</taxon>
        <taxon>Mycosphaerellaceae</taxon>
        <taxon>Zymoseptoria</taxon>
    </lineage>
</organism>
<keyword evidence="7" id="KW-0832">Ubl conjugation</keyword>
<keyword evidence="10" id="KW-0206">Cytoskeleton</keyword>
<dbReference type="OrthoDB" id="283815at2759"/>
<keyword evidence="6" id="KW-0597">Phosphoprotein</keyword>
<dbReference type="Pfam" id="PF05502">
    <property type="entry name" value="Dynactin_p62"/>
    <property type="match status" value="1"/>
</dbReference>
<evidence type="ECO:0000256" key="7">
    <source>
        <dbReference type="ARBA" id="ARBA00022843"/>
    </source>
</evidence>
<evidence type="ECO:0000256" key="9">
    <source>
        <dbReference type="ARBA" id="ARBA00023054"/>
    </source>
</evidence>
<evidence type="ECO:0000256" key="8">
    <source>
        <dbReference type="ARBA" id="ARBA00022990"/>
    </source>
</evidence>
<dbReference type="Proteomes" id="UP000033647">
    <property type="component" value="Unassembled WGS sequence"/>
</dbReference>
<evidence type="ECO:0000313" key="15">
    <source>
        <dbReference type="EMBL" id="KJY00454.1"/>
    </source>
</evidence>
<evidence type="ECO:0000256" key="1">
    <source>
        <dbReference type="ARBA" id="ARBA00004300"/>
    </source>
</evidence>
<dbReference type="EMBL" id="LAFY01000321">
    <property type="protein sequence ID" value="KJY00454.1"/>
    <property type="molecule type" value="Genomic_DNA"/>
</dbReference>
<comment type="caution">
    <text evidence="15">The sequence shown here is derived from an EMBL/GenBank/DDBJ whole genome shotgun (WGS) entry which is preliminary data.</text>
</comment>
<dbReference type="STRING" id="1047168.A0A0F4GTA3"/>
<evidence type="ECO:0000256" key="13">
    <source>
        <dbReference type="ARBA" id="ARBA00093507"/>
    </source>
</evidence>
<protein>
    <recommendedName>
        <fullName evidence="12">Dynactin subunit 4</fullName>
    </recommendedName>
</protein>
<feature type="region of interest" description="Disordered" evidence="14">
    <location>
        <begin position="316"/>
        <end position="338"/>
    </location>
</feature>
<comment type="subcellular location">
    <subcellularLocation>
        <location evidence="1">Cytoplasm</location>
        <location evidence="1">Cytoskeleton</location>
        <location evidence="1">Microtubule organizing center</location>
        <location evidence="1">Centrosome</location>
    </subcellularLocation>
    <subcellularLocation>
        <location evidence="2">Cytoplasm</location>
        <location evidence="2">Cytoskeleton</location>
        <location evidence="2">Stress fiber</location>
    </subcellularLocation>
    <subcellularLocation>
        <location evidence="3">Cytoplasm</location>
        <location evidence="3">Myofibril</location>
    </subcellularLocation>
</comment>
<comment type="subunit">
    <text evidence="13">Subunit of dynactin, a multiprotein complex part of a tripartite complex with dynein and a adapter, such as BICDL1, BICD2 or HOOK3. The dynactin complex is built around ACTR1A/ACTB filament and consists of an actin-related filament composed of a shoulder domain, a pointed end and a barbed end. Its length is defined by its flexible shoulder domain. The soulder is composed of 2 DCTN1 subunits, 4 DCTN2 and 2 DCTN3. The 4 DCNT2 (via N-terminus) bind the ACTR1A filament and act as molecular rulers to determine the length. The pointed end is important for binding dynein-dynactin cargo adapters. Consists of 4 subunits: ACTR10, DCNT4, DCTN5 and DCTN6. The barbed end is composed of a CAPZA1:CAPZB heterodimers, which binds ACTR1A/ACTB filament and dynactin and stabilizes dynactin. Interacts with ATP7B, but not ATP7A, in a copper-dependent manner. Interacts with ANK2; this interaction is required for localization at costameres. Interacts with N4BP2L1.</text>
</comment>
<gene>
    <name evidence="15" type="ORF">TI39_contig329g00026</name>
</gene>
<evidence type="ECO:0000256" key="11">
    <source>
        <dbReference type="ARBA" id="ARBA00034776"/>
    </source>
</evidence>
<dbReference type="InterPro" id="IPR008603">
    <property type="entry name" value="DCTN4"/>
</dbReference>
<keyword evidence="4" id="KW-0963">Cytoplasm</keyword>
<reference evidence="15 16" key="1">
    <citation type="submission" date="2015-03" db="EMBL/GenBank/DDBJ databases">
        <title>RNA-seq based gene annotation and comparative genomics of four Zymoseptoria species reveal species-specific pathogenicity related genes and transposable element activity.</title>
        <authorList>
            <person name="Grandaubert J."/>
            <person name="Bhattacharyya A."/>
            <person name="Stukenbrock E.H."/>
        </authorList>
    </citation>
    <scope>NUCLEOTIDE SEQUENCE [LARGE SCALE GENOMIC DNA]</scope>
    <source>
        <strain evidence="15 16">Zb18110</strain>
    </source>
</reference>
<accession>A0A0F4GTA3</accession>
<dbReference type="AlphaFoldDB" id="A0A0F4GTA3"/>
<sequence length="647" mass="72421">MPDEHASSFLLSHHALARAPHESLLRAREPLNDIFRDEKLHNELALAKLTTIRLAWPWESSVMDIAFPYTRYACLCSDTTSATPTSLANKRTSQQTDAELDEREAFDPHDPRSNYSLYPLDQLLFCEDCNHIRCSKCWSEEMLYWYCPSCLFDVPSSMVKGDGNRCTRHCYDCPICAANLAVTAVSRPSDNHLRPTDASSTDSYILQCQYCEWSSIDIGVRFNKPTKITEQLNKIWKQRHGLVEDGASAEEKKEQRATGKLQHDLAFANLSKFYKEQLSESGDANNPYSSSPYGSPANLARIMSLYGGLSYNALKKSREKPQPMREAGGRPEGLSSYAEDSLSAEDEAILKMKELGLESTSTPQQKLASPSNYDARFVDQLWPVATPLRVRRGRRCRTCRQFVARPEGKVGSTRYKIKLLAATYVQRLSIRPLQSAEILPNPSFRLRPEAPEEIKLQPYQTQHYILTIRNPLFESVKVTLSTPSTTPGKVSSKVTILCPSFTVGPDRENMWDEALSGSTPDIGVASDGSRRAAMASLTGSADTDRQPEAGKIWERSRNLTSVILEVVPGSLTQGRSSIVPLTAEEQPAEEERLREDDDVLEIPMFVRAEWEAEPGHGADHAAASEKKQRESKELAYWCVLGVGRITS</sequence>
<evidence type="ECO:0000313" key="16">
    <source>
        <dbReference type="Proteomes" id="UP000033647"/>
    </source>
</evidence>
<keyword evidence="16" id="KW-1185">Reference proteome</keyword>
<evidence type="ECO:0000256" key="4">
    <source>
        <dbReference type="ARBA" id="ARBA00022490"/>
    </source>
</evidence>
<feature type="region of interest" description="Disordered" evidence="14">
    <location>
        <begin position="611"/>
        <end position="630"/>
    </location>
</feature>
<evidence type="ECO:0000256" key="6">
    <source>
        <dbReference type="ARBA" id="ARBA00022553"/>
    </source>
</evidence>
<feature type="compositionally biased region" description="Basic and acidic residues" evidence="14">
    <location>
        <begin position="103"/>
        <end position="112"/>
    </location>
</feature>
<keyword evidence="9" id="KW-0175">Coiled coil</keyword>
<evidence type="ECO:0000256" key="14">
    <source>
        <dbReference type="SAM" id="MobiDB-lite"/>
    </source>
</evidence>
<dbReference type="GO" id="GO:0001725">
    <property type="term" value="C:stress fiber"/>
    <property type="evidence" value="ECO:0007669"/>
    <property type="project" value="UniProtKB-SubCell"/>
</dbReference>
<evidence type="ECO:0000256" key="10">
    <source>
        <dbReference type="ARBA" id="ARBA00023212"/>
    </source>
</evidence>
<proteinExistence type="inferred from homology"/>
<comment type="similarity">
    <text evidence="11">Belongs to the dynactin subunit 4 family.</text>
</comment>
<feature type="compositionally biased region" description="Basic and acidic residues" evidence="14">
    <location>
        <begin position="319"/>
        <end position="329"/>
    </location>
</feature>
<evidence type="ECO:0000256" key="2">
    <source>
        <dbReference type="ARBA" id="ARBA00004529"/>
    </source>
</evidence>